<proteinExistence type="inferred from homology"/>
<gene>
    <name evidence="8" type="ORF">BN1211_2141</name>
    <name evidence="9" type="ORF">CYBJADRAFT_153097</name>
</gene>
<feature type="domain" description="Amino acid transporter transmembrane" evidence="7">
    <location>
        <begin position="61"/>
        <end position="424"/>
    </location>
</feature>
<dbReference type="PANTHER" id="PTHR22950">
    <property type="entry name" value="AMINO ACID TRANSPORTER"/>
    <property type="match status" value="1"/>
</dbReference>
<evidence type="ECO:0000313" key="11">
    <source>
        <dbReference type="Proteomes" id="UP000094389"/>
    </source>
</evidence>
<evidence type="ECO:0000313" key="9">
    <source>
        <dbReference type="EMBL" id="ODV72265.1"/>
    </source>
</evidence>
<comment type="subcellular location">
    <subcellularLocation>
        <location evidence="1">Vacuole membrane</location>
        <topology evidence="1">Multi-pass membrane protein</topology>
    </subcellularLocation>
</comment>
<evidence type="ECO:0000259" key="7">
    <source>
        <dbReference type="Pfam" id="PF01490"/>
    </source>
</evidence>
<dbReference type="GeneID" id="30987795"/>
<keyword evidence="3 6" id="KW-0812">Transmembrane</keyword>
<feature type="transmembrane region" description="Helical" evidence="6">
    <location>
        <begin position="200"/>
        <end position="221"/>
    </location>
</feature>
<sequence length="495" mass="53066">MSSSSGLLQTDSKVKPDSIPLKEYNNVESGSLHEKDINDIEEDNVFVQTEEGPDYRGVTQIGAAVLIAKSQLGLGVLGIPSTLEVLGFVPGLISLIGLCVLVTWTGLVIGDFRIAHPKVYSIDDATDILFGKAARETIAGAYWLFYTLSYGAAVLTVSIAFNTFSHHGMCTVGYVGIAASITFVLALFTRTMKVLSWCGYIAVLSIFMAIWVVAIACLTQSRPAAADDVEGPVSVIVQVAGTGSSYQSIASSVATQLFSLCGAASFFTIHAEMKDQHQYAKSLLMGQSFIVFNYIAIGSIMYAKVGQYIASPALGSAGELFQLIGYAIALPGLLFSCFFQAHLPAKYALVRVLRGSHHMQRNTMVHWLTWTGMMFIVIIVGFVIACAIPFFNDLLSLIGALFGSAFALIIPGLMCLYDMNYRHTGTAPQDLSWIFRSNGCWGSTGRNKIDVCFSFLCVAIGVYILCTGVYGSVANIADAYASGAISGAFSCDDNS</sequence>
<dbReference type="Proteomes" id="UP000094389">
    <property type="component" value="Unassembled WGS sequence"/>
</dbReference>
<dbReference type="Proteomes" id="UP000038830">
    <property type="component" value="Unassembled WGS sequence"/>
</dbReference>
<organism evidence="8 10">
    <name type="scientific">Cyberlindnera jadinii (strain ATCC 18201 / CBS 1600 / BCRC 20928 / JCM 3617 / NBRC 0987 / NRRL Y-1542)</name>
    <name type="common">Torula yeast</name>
    <name type="synonym">Candida utilis</name>
    <dbReference type="NCBI Taxonomy" id="983966"/>
    <lineage>
        <taxon>Eukaryota</taxon>
        <taxon>Fungi</taxon>
        <taxon>Dikarya</taxon>
        <taxon>Ascomycota</taxon>
        <taxon>Saccharomycotina</taxon>
        <taxon>Saccharomycetes</taxon>
        <taxon>Phaffomycetales</taxon>
        <taxon>Phaffomycetaceae</taxon>
        <taxon>Cyberlindnera</taxon>
    </lineage>
</organism>
<dbReference type="PANTHER" id="PTHR22950:SF461">
    <property type="entry name" value="AMINO ACID TRANSPORTER TRANSMEMBRANE DOMAIN-CONTAINING PROTEIN"/>
    <property type="match status" value="1"/>
</dbReference>
<feature type="transmembrane region" description="Helical" evidence="6">
    <location>
        <begin position="364"/>
        <end position="391"/>
    </location>
</feature>
<keyword evidence="11" id="KW-1185">Reference proteome</keyword>
<feature type="transmembrane region" description="Helical" evidence="6">
    <location>
        <begin position="171"/>
        <end position="188"/>
    </location>
</feature>
<accession>A0A1E4RYU8</accession>
<evidence type="ECO:0000256" key="4">
    <source>
        <dbReference type="ARBA" id="ARBA00022989"/>
    </source>
</evidence>
<feature type="transmembrane region" description="Helical" evidence="6">
    <location>
        <begin position="451"/>
        <end position="473"/>
    </location>
</feature>
<evidence type="ECO:0000256" key="2">
    <source>
        <dbReference type="ARBA" id="ARBA00008066"/>
    </source>
</evidence>
<keyword evidence="4 6" id="KW-1133">Transmembrane helix</keyword>
<keyword evidence="5 6" id="KW-0472">Membrane</keyword>
<feature type="transmembrane region" description="Helical" evidence="6">
    <location>
        <begin position="323"/>
        <end position="343"/>
    </location>
</feature>
<reference evidence="9 11" key="3">
    <citation type="journal article" date="2016" name="Proc. Natl. Acad. Sci. U.S.A.">
        <title>Comparative genomics of biotechnologically important yeasts.</title>
        <authorList>
            <person name="Riley R."/>
            <person name="Haridas S."/>
            <person name="Wolfe K.H."/>
            <person name="Lopes M.R."/>
            <person name="Hittinger C.T."/>
            <person name="Goeker M."/>
            <person name="Salamov A.A."/>
            <person name="Wisecaver J.H."/>
            <person name="Long T.M."/>
            <person name="Calvey C.H."/>
            <person name="Aerts A.L."/>
            <person name="Barry K.W."/>
            <person name="Choi C."/>
            <person name="Clum A."/>
            <person name="Coughlan A.Y."/>
            <person name="Deshpande S."/>
            <person name="Douglass A.P."/>
            <person name="Hanson S.J."/>
            <person name="Klenk H.-P."/>
            <person name="LaButti K.M."/>
            <person name="Lapidus A."/>
            <person name="Lindquist E.A."/>
            <person name="Lipzen A.M."/>
            <person name="Meier-Kolthoff J.P."/>
            <person name="Ohm R.A."/>
            <person name="Otillar R.P."/>
            <person name="Pangilinan J.L."/>
            <person name="Peng Y."/>
            <person name="Rokas A."/>
            <person name="Rosa C.A."/>
            <person name="Scheuner C."/>
            <person name="Sibirny A.A."/>
            <person name="Slot J.C."/>
            <person name="Stielow J.B."/>
            <person name="Sun H."/>
            <person name="Kurtzman C.P."/>
            <person name="Blackwell M."/>
            <person name="Grigoriev I.V."/>
            <person name="Jeffries T.W."/>
        </authorList>
    </citation>
    <scope>NUCLEOTIDE SEQUENCE [LARGE SCALE GENOMIC DNA]</scope>
    <source>
        <strain evidence="11">ATCC 18201 / CBS 1600 / BCRC 20928 / JCM 3617 / NBRC 0987 / NRRL Y-1542</strain>
        <strain evidence="9">NRRL Y-1542</strain>
    </source>
</reference>
<dbReference type="EMBL" id="CDQK01000002">
    <property type="protein sequence ID" value="CEP21921.1"/>
    <property type="molecule type" value="Genomic_DNA"/>
</dbReference>
<dbReference type="EMBL" id="KV453935">
    <property type="protein sequence ID" value="ODV72265.1"/>
    <property type="molecule type" value="Genomic_DNA"/>
</dbReference>
<reference evidence="8" key="1">
    <citation type="submission" date="2014-12" db="EMBL/GenBank/DDBJ databases">
        <authorList>
            <person name="Jaenicke S."/>
        </authorList>
    </citation>
    <scope>NUCLEOTIDE SEQUENCE [LARGE SCALE GENOMIC DNA]</scope>
    <source>
        <strain evidence="8">CBS1600</strain>
    </source>
</reference>
<feature type="transmembrane region" description="Helical" evidence="6">
    <location>
        <begin position="142"/>
        <end position="165"/>
    </location>
</feature>
<evidence type="ECO:0000313" key="8">
    <source>
        <dbReference type="EMBL" id="CEP21921.1"/>
    </source>
</evidence>
<dbReference type="OrthoDB" id="40134at2759"/>
<reference evidence="10" key="2">
    <citation type="journal article" date="2015" name="J. Biotechnol.">
        <title>The structure of the Cyberlindnera jadinii genome and its relation to Candida utilis analyzed by the occurrence of single nucleotide polymorphisms.</title>
        <authorList>
            <person name="Rupp O."/>
            <person name="Brinkrolf K."/>
            <person name="Buerth C."/>
            <person name="Kunigo M."/>
            <person name="Schneider J."/>
            <person name="Jaenicke S."/>
            <person name="Goesmann A."/>
            <person name="Puehler A."/>
            <person name="Jaeger K.-E."/>
            <person name="Ernst J.F."/>
        </authorList>
    </citation>
    <scope>NUCLEOTIDE SEQUENCE [LARGE SCALE GENOMIC DNA]</scope>
    <source>
        <strain evidence="10">ATCC 18201 / CBS 1600 / BCRC 20928 / JCM 3617 / NBRC 0987 / NRRL Y-1542</strain>
    </source>
</reference>
<dbReference type="GO" id="GO:0015179">
    <property type="term" value="F:L-amino acid transmembrane transporter activity"/>
    <property type="evidence" value="ECO:0007669"/>
    <property type="project" value="TreeGrafter"/>
</dbReference>
<dbReference type="AlphaFoldDB" id="A0A0H5C2C7"/>
<evidence type="ECO:0000256" key="1">
    <source>
        <dbReference type="ARBA" id="ARBA00004128"/>
    </source>
</evidence>
<evidence type="ECO:0000313" key="10">
    <source>
        <dbReference type="Proteomes" id="UP000038830"/>
    </source>
</evidence>
<accession>A0A0H5C2C7</accession>
<feature type="transmembrane region" description="Helical" evidence="6">
    <location>
        <begin position="283"/>
        <end position="303"/>
    </location>
</feature>
<evidence type="ECO:0000256" key="3">
    <source>
        <dbReference type="ARBA" id="ARBA00022692"/>
    </source>
</evidence>
<evidence type="ECO:0000256" key="6">
    <source>
        <dbReference type="SAM" id="Phobius"/>
    </source>
</evidence>
<feature type="transmembrane region" description="Helical" evidence="6">
    <location>
        <begin position="85"/>
        <end position="109"/>
    </location>
</feature>
<evidence type="ECO:0000256" key="5">
    <source>
        <dbReference type="ARBA" id="ARBA00023136"/>
    </source>
</evidence>
<dbReference type="GO" id="GO:0005774">
    <property type="term" value="C:vacuolar membrane"/>
    <property type="evidence" value="ECO:0007669"/>
    <property type="project" value="UniProtKB-SubCell"/>
</dbReference>
<feature type="transmembrane region" description="Helical" evidence="6">
    <location>
        <begin position="397"/>
        <end position="417"/>
    </location>
</feature>
<dbReference type="OMA" id="CIQPMGA"/>
<protein>
    <recommendedName>
        <fullName evidence="7">Amino acid transporter transmembrane domain-containing protein</fullName>
    </recommendedName>
</protein>
<feature type="transmembrane region" description="Helical" evidence="6">
    <location>
        <begin position="249"/>
        <end position="271"/>
    </location>
</feature>
<dbReference type="InterPro" id="IPR013057">
    <property type="entry name" value="AA_transpt_TM"/>
</dbReference>
<comment type="similarity">
    <text evidence="2">Belongs to the amino acid/polyamine transporter 2 family.</text>
</comment>
<dbReference type="STRING" id="983966.A0A0H5C2C7"/>
<dbReference type="Pfam" id="PF01490">
    <property type="entry name" value="Aa_trans"/>
    <property type="match status" value="1"/>
</dbReference>
<name>A0A0H5C2C7_CYBJN</name>
<dbReference type="RefSeq" id="XP_020069304.1">
    <property type="nucleotide sequence ID" value="XM_020213399.1"/>
</dbReference>